<organism evidence="1">
    <name type="scientific">Microchaete diplosiphon</name>
    <name type="common">Fremyella diplosiphon</name>
    <dbReference type="NCBI Taxonomy" id="1197"/>
    <lineage>
        <taxon>Bacteria</taxon>
        <taxon>Bacillati</taxon>
        <taxon>Cyanobacteriota</taxon>
        <taxon>Cyanophyceae</taxon>
        <taxon>Nostocales</taxon>
        <taxon>Rivulariaceae</taxon>
        <taxon>Microchaete</taxon>
    </lineage>
</organism>
<sequence>MSRKLTYYSLLFSISCCTSETSHLLYLQSPKSVMHHWLITFNFHPGLPPIGRRLKAILCHNFETRTLEQGSAGQMRSHICYPKVVLSLIPMSNMRRFYSLSSKTVHLSSRRNFC</sequence>
<evidence type="ECO:0000313" key="1">
    <source>
        <dbReference type="EMBL" id="AAT36315.1"/>
    </source>
</evidence>
<dbReference type="PROSITE" id="PS51257">
    <property type="entry name" value="PROKAR_LIPOPROTEIN"/>
    <property type="match status" value="1"/>
</dbReference>
<dbReference type="AlphaFoldDB" id="Q6GZK7"/>
<reference evidence="1" key="1">
    <citation type="journal article" date="2004" name="J. Bacteriol.">
        <title>Genomic DNA microarray analysis: identification of new genes regulated by light color in the cyanobacterium Fremyella diplosiphon.</title>
        <authorList>
            <person name="Stowe-Evans E.L."/>
            <person name="Ford J."/>
            <person name="Kehoe D.M."/>
        </authorList>
    </citation>
    <scope>NUCLEOTIDE SEQUENCE</scope>
    <source>
        <strain evidence="1">FD33</strain>
    </source>
</reference>
<proteinExistence type="predicted"/>
<reference evidence="1" key="2">
    <citation type="submission" date="2004-02" db="EMBL/GenBank/DDBJ databases">
        <authorList>
            <person name="Stowe-Evans E."/>
            <person name="Ford J."/>
            <person name="Kehoe D.M."/>
        </authorList>
    </citation>
    <scope>NUCLEOTIDE SEQUENCE</scope>
    <source>
        <strain evidence="1">FD33</strain>
    </source>
</reference>
<accession>Q6GZK7</accession>
<name>Q6GZK7_MICDP</name>
<protein>
    <submittedName>
        <fullName evidence="1">Uncharacterized protein</fullName>
    </submittedName>
</protein>
<dbReference type="EMBL" id="AY552548">
    <property type="protein sequence ID" value="AAT36315.1"/>
    <property type="molecule type" value="Genomic_DNA"/>
</dbReference>